<sequence>MPAPGPHQSPPAGSAAARLALPFGVPGLDGLFRAGGLPLGVLHELTAEETRETGALAGFAAALAARQAAFRAGMVVWAADRQSPREGGRLYAPGLHALGLDPGRVLFVDAADPADVLWVLEEALATRGIAAVLGEIRGNPRALDLTATRRLALRARDRPVLGLILRVDAAAEASAAATRWTVASGPAGTLGGFAEGVGRPVWRLDLTKNREGHLGRFELEWDHHDRRFARPAPHPVARPDPAADRPADPRRTGQVVAFGRAS</sequence>
<gene>
    <name evidence="2" type="ORF">KL771_15480</name>
</gene>
<dbReference type="RefSeq" id="WP_261969451.1">
    <property type="nucleotide sequence ID" value="NZ_JAHHZF010000007.1"/>
</dbReference>
<organism evidence="2 3">
    <name type="scientific">Prosthecodimorpha staleyi</name>
    <dbReference type="NCBI Taxonomy" id="2840188"/>
    <lineage>
        <taxon>Bacteria</taxon>
        <taxon>Pseudomonadati</taxon>
        <taxon>Pseudomonadota</taxon>
        <taxon>Alphaproteobacteria</taxon>
        <taxon>Hyphomicrobiales</taxon>
        <taxon>Ancalomicrobiaceae</taxon>
        <taxon>Prosthecodimorpha</taxon>
    </lineage>
</organism>
<feature type="compositionally biased region" description="Basic and acidic residues" evidence="1">
    <location>
        <begin position="241"/>
        <end position="251"/>
    </location>
</feature>
<dbReference type="PIRSF" id="PIRSF034285">
    <property type="entry name" value="UCP034285"/>
    <property type="match status" value="1"/>
</dbReference>
<dbReference type="InterPro" id="IPR017026">
    <property type="entry name" value="ImuA"/>
</dbReference>
<feature type="region of interest" description="Disordered" evidence="1">
    <location>
        <begin position="229"/>
        <end position="262"/>
    </location>
</feature>
<evidence type="ECO:0000313" key="3">
    <source>
        <dbReference type="Proteomes" id="UP000766595"/>
    </source>
</evidence>
<keyword evidence="3" id="KW-1185">Reference proteome</keyword>
<dbReference type="AlphaFoldDB" id="A0A947GJ45"/>
<name>A0A947GJ45_9HYPH</name>
<dbReference type="EMBL" id="JAHHZF010000007">
    <property type="protein sequence ID" value="MBT9290869.1"/>
    <property type="molecule type" value="Genomic_DNA"/>
</dbReference>
<dbReference type="SUPFAM" id="SSF52540">
    <property type="entry name" value="P-loop containing nucleoside triphosphate hydrolases"/>
    <property type="match status" value="1"/>
</dbReference>
<dbReference type="Gene3D" id="3.40.50.300">
    <property type="entry name" value="P-loop containing nucleotide triphosphate hydrolases"/>
    <property type="match status" value="1"/>
</dbReference>
<evidence type="ECO:0000256" key="1">
    <source>
        <dbReference type="SAM" id="MobiDB-lite"/>
    </source>
</evidence>
<reference evidence="2 3" key="1">
    <citation type="submission" date="2021-06" db="EMBL/GenBank/DDBJ databases">
        <authorList>
            <person name="Grouzdev D.S."/>
            <person name="Koziaeva V."/>
        </authorList>
    </citation>
    <scope>NUCLEOTIDE SEQUENCE [LARGE SCALE GENOMIC DNA]</scope>
    <source>
        <strain evidence="2 3">22</strain>
    </source>
</reference>
<proteinExistence type="predicted"/>
<protein>
    <submittedName>
        <fullName evidence="2">Inducible mutagenesis protein A</fullName>
    </submittedName>
</protein>
<evidence type="ECO:0000313" key="2">
    <source>
        <dbReference type="EMBL" id="MBT9290869.1"/>
    </source>
</evidence>
<comment type="caution">
    <text evidence="2">The sequence shown here is derived from an EMBL/GenBank/DDBJ whole genome shotgun (WGS) entry which is preliminary data.</text>
</comment>
<dbReference type="Proteomes" id="UP000766595">
    <property type="component" value="Unassembled WGS sequence"/>
</dbReference>
<dbReference type="InterPro" id="IPR027417">
    <property type="entry name" value="P-loop_NTPase"/>
</dbReference>
<accession>A0A947GJ45</accession>